<dbReference type="Gene3D" id="3.10.180.10">
    <property type="entry name" value="2,3-Dihydroxybiphenyl 1,2-Dioxygenase, domain 1"/>
    <property type="match status" value="1"/>
</dbReference>
<feature type="domain" description="VOC" evidence="1">
    <location>
        <begin position="8"/>
        <end position="132"/>
    </location>
</feature>
<proteinExistence type="predicted"/>
<organism evidence="2 3">
    <name type="scientific">Streptomyces solicavernae</name>
    <dbReference type="NCBI Taxonomy" id="3043614"/>
    <lineage>
        <taxon>Bacteria</taxon>
        <taxon>Bacillati</taxon>
        <taxon>Actinomycetota</taxon>
        <taxon>Actinomycetes</taxon>
        <taxon>Kitasatosporales</taxon>
        <taxon>Streptomycetaceae</taxon>
        <taxon>Streptomyces</taxon>
    </lineage>
</organism>
<dbReference type="Pfam" id="PF00903">
    <property type="entry name" value="Glyoxalase"/>
    <property type="match status" value="1"/>
</dbReference>
<evidence type="ECO:0000313" key="3">
    <source>
        <dbReference type="Proteomes" id="UP001224661"/>
    </source>
</evidence>
<dbReference type="InterPro" id="IPR029068">
    <property type="entry name" value="Glyas_Bleomycin-R_OHBP_Dase"/>
</dbReference>
<dbReference type="SUPFAM" id="SSF54593">
    <property type="entry name" value="Glyoxalase/Bleomycin resistance protein/Dihydroxybiphenyl dioxygenase"/>
    <property type="match status" value="1"/>
</dbReference>
<accession>A0ABT6RX94</accession>
<reference evidence="2 3" key="1">
    <citation type="submission" date="2023-05" db="EMBL/GenBank/DDBJ databases">
        <title>Draft genome sequence of Streptomyces sp. B-S-A8 isolated from a cave soil in Thailand.</title>
        <authorList>
            <person name="Chamroensaksri N."/>
            <person name="Muangham S."/>
        </authorList>
    </citation>
    <scope>NUCLEOTIDE SEQUENCE [LARGE SCALE GENOMIC DNA]</scope>
    <source>
        <strain evidence="2 3">B-S-A8</strain>
    </source>
</reference>
<dbReference type="Proteomes" id="UP001224661">
    <property type="component" value="Unassembled WGS sequence"/>
</dbReference>
<evidence type="ECO:0000259" key="1">
    <source>
        <dbReference type="PROSITE" id="PS51819"/>
    </source>
</evidence>
<name>A0ABT6RX94_9ACTN</name>
<dbReference type="PANTHER" id="PTHR36503">
    <property type="entry name" value="BLR2520 PROTEIN"/>
    <property type="match status" value="1"/>
</dbReference>
<sequence length="139" mass="15306">MAARPHQQMVFINLAVKDVELSKKFFSEVGYALNPQFCDDETACVTVSDAIVLMLLQEEKFARFTVQPVADSTRSTEALICLSAESRRQVDELADRALAAGGSPAGEPSDMGFMYGRSFLDPDGHHFEVLWMDQSAVQG</sequence>
<dbReference type="EMBL" id="JASCIR010000016">
    <property type="protein sequence ID" value="MDI3388373.1"/>
    <property type="molecule type" value="Genomic_DNA"/>
</dbReference>
<keyword evidence="3" id="KW-1185">Reference proteome</keyword>
<dbReference type="InterPro" id="IPR037523">
    <property type="entry name" value="VOC_core"/>
</dbReference>
<comment type="caution">
    <text evidence="2">The sequence shown here is derived from an EMBL/GenBank/DDBJ whole genome shotgun (WGS) entry which is preliminary data.</text>
</comment>
<evidence type="ECO:0000313" key="2">
    <source>
        <dbReference type="EMBL" id="MDI3388373.1"/>
    </source>
</evidence>
<dbReference type="PROSITE" id="PS51819">
    <property type="entry name" value="VOC"/>
    <property type="match status" value="1"/>
</dbReference>
<dbReference type="RefSeq" id="WP_282514832.1">
    <property type="nucleotide sequence ID" value="NZ_JASCIR010000016.1"/>
</dbReference>
<gene>
    <name evidence="2" type="ORF">QIS99_19510</name>
</gene>
<dbReference type="PANTHER" id="PTHR36503:SF2">
    <property type="entry name" value="BLR2408 PROTEIN"/>
    <property type="match status" value="1"/>
</dbReference>
<dbReference type="InterPro" id="IPR004360">
    <property type="entry name" value="Glyas_Fos-R_dOase_dom"/>
</dbReference>
<protein>
    <submittedName>
        <fullName evidence="2">VOC family protein</fullName>
    </submittedName>
</protein>